<accession>X1FNT2</accession>
<feature type="transmembrane region" description="Helical" evidence="2">
    <location>
        <begin position="93"/>
        <end position="115"/>
    </location>
</feature>
<dbReference type="PANTHER" id="PTHR46278">
    <property type="entry name" value="DEHYDROGENASE, PUTATIVE-RELATED"/>
    <property type="match status" value="1"/>
</dbReference>
<proteinExistence type="inferred from homology"/>
<dbReference type="Pfam" id="PF01118">
    <property type="entry name" value="Semialdhyde_dh"/>
    <property type="match status" value="1"/>
</dbReference>
<comment type="caution">
    <text evidence="6">The sequence shown here is derived from an EMBL/GenBank/DDBJ whole genome shotgun (WGS) entry which is preliminary data.</text>
</comment>
<keyword evidence="2" id="KW-0472">Membrane</keyword>
<dbReference type="CDD" id="cd18131">
    <property type="entry name" value="ASADH_C_bac_euk_like"/>
    <property type="match status" value="1"/>
</dbReference>
<dbReference type="InterPro" id="IPR012280">
    <property type="entry name" value="Semialdhyde_DH_dimer_dom"/>
</dbReference>
<dbReference type="NCBIfam" id="NF011456">
    <property type="entry name" value="PRK14874.1"/>
    <property type="match status" value="1"/>
</dbReference>
<dbReference type="InterPro" id="IPR036291">
    <property type="entry name" value="NAD(P)-bd_dom_sf"/>
</dbReference>
<comment type="similarity">
    <text evidence="1">Belongs to the aspartate-semialdehyde dehydrogenase family.</text>
</comment>
<evidence type="ECO:0000259" key="5">
    <source>
        <dbReference type="Pfam" id="PF02774"/>
    </source>
</evidence>
<evidence type="ECO:0008006" key="7">
    <source>
        <dbReference type="Google" id="ProtNLM"/>
    </source>
</evidence>
<dbReference type="SUPFAM" id="SSF55347">
    <property type="entry name" value="Glyceraldehyde-3-phosphate dehydrogenase-like, C-terminal domain"/>
    <property type="match status" value="1"/>
</dbReference>
<feature type="domain" description="EamA" evidence="3">
    <location>
        <begin position="30"/>
        <end position="133"/>
    </location>
</feature>
<feature type="domain" description="Semialdehyde dehydrogenase NAD-binding" evidence="4">
    <location>
        <begin position="135"/>
        <end position="164"/>
    </location>
</feature>
<reference evidence="6" key="1">
    <citation type="journal article" date="2014" name="Front. Microbiol.">
        <title>High frequency of phylogenetically diverse reductive dehalogenase-homologous genes in deep subseafloor sedimentary metagenomes.</title>
        <authorList>
            <person name="Kawai M."/>
            <person name="Futagami T."/>
            <person name="Toyoda A."/>
            <person name="Takaki Y."/>
            <person name="Nishi S."/>
            <person name="Hori S."/>
            <person name="Arai W."/>
            <person name="Tsubouchi T."/>
            <person name="Morono Y."/>
            <person name="Uchiyama I."/>
            <person name="Ito T."/>
            <person name="Fujiyama A."/>
            <person name="Inagaki F."/>
            <person name="Takami H."/>
        </authorList>
    </citation>
    <scope>NUCLEOTIDE SEQUENCE</scope>
    <source>
        <strain evidence="6">Expedition CK06-06</strain>
    </source>
</reference>
<name>X1FNT2_9ZZZZ</name>
<evidence type="ECO:0000259" key="3">
    <source>
        <dbReference type="Pfam" id="PF00892"/>
    </source>
</evidence>
<evidence type="ECO:0000259" key="4">
    <source>
        <dbReference type="Pfam" id="PF01118"/>
    </source>
</evidence>
<gene>
    <name evidence="6" type="ORF">S03H2_03692</name>
</gene>
<feature type="domain" description="Semialdehyde dehydrogenase dimerisation" evidence="5">
    <location>
        <begin position="186"/>
        <end position="346"/>
    </location>
</feature>
<feature type="transmembrane region" description="Helical" evidence="2">
    <location>
        <begin position="28"/>
        <end position="47"/>
    </location>
</feature>
<dbReference type="SUPFAM" id="SSF51735">
    <property type="entry name" value="NAD(P)-binding Rossmann-fold domains"/>
    <property type="match status" value="1"/>
</dbReference>
<keyword evidence="2" id="KW-1133">Transmembrane helix</keyword>
<feature type="non-terminal residue" evidence="6">
    <location>
        <position position="346"/>
    </location>
</feature>
<feature type="transmembrane region" description="Helical" evidence="2">
    <location>
        <begin position="59"/>
        <end position="81"/>
    </location>
</feature>
<evidence type="ECO:0000256" key="1">
    <source>
        <dbReference type="ARBA" id="ARBA00010584"/>
    </source>
</evidence>
<dbReference type="AlphaFoldDB" id="X1FNT2"/>
<keyword evidence="2" id="KW-0812">Transmembrane</keyword>
<dbReference type="Pfam" id="PF02774">
    <property type="entry name" value="Semialdhyde_dhC"/>
    <property type="match status" value="1"/>
</dbReference>
<dbReference type="GO" id="GO:0008652">
    <property type="term" value="P:amino acid biosynthetic process"/>
    <property type="evidence" value="ECO:0007669"/>
    <property type="project" value="InterPro"/>
</dbReference>
<dbReference type="Pfam" id="PF00892">
    <property type="entry name" value="EamA"/>
    <property type="match status" value="1"/>
</dbReference>
<dbReference type="GO" id="GO:0016620">
    <property type="term" value="F:oxidoreductase activity, acting on the aldehyde or oxo group of donors, NAD or NADP as acceptor"/>
    <property type="evidence" value="ECO:0007669"/>
    <property type="project" value="InterPro"/>
</dbReference>
<dbReference type="EMBL" id="BARU01001393">
    <property type="protein sequence ID" value="GAH31004.1"/>
    <property type="molecule type" value="Genomic_DNA"/>
</dbReference>
<dbReference type="InterPro" id="IPR000620">
    <property type="entry name" value="EamA_dom"/>
</dbReference>
<dbReference type="Gene3D" id="3.30.360.10">
    <property type="entry name" value="Dihydrodipicolinate Reductase, domain 2"/>
    <property type="match status" value="1"/>
</dbReference>
<dbReference type="GO" id="GO:0016020">
    <property type="term" value="C:membrane"/>
    <property type="evidence" value="ECO:0007669"/>
    <property type="project" value="InterPro"/>
</dbReference>
<evidence type="ECO:0000256" key="2">
    <source>
        <dbReference type="SAM" id="Phobius"/>
    </source>
</evidence>
<sequence length="346" mass="37856">MIGVIIALCGVVVISIWGKAGASIHIEYISAVLAVLIAAIMSALYTIAGKKLLTRYSALSLTTYAMLLGSLGLTPFIRGSLLDQILKMSMTGWFAVIFLGVFSTVVGYGLWYIVLKIKSASEISIYLYAIPVAPQIATVIDNSSAFRMDKDVSLVVPEVNPQDVLGHKGIIANPNCSTIVMVVAINPIHKISKIKRIVASTYQAVSGTGRKAIEELKKQSRAVLNSKEVKSEVYPVQIAFNILPHIDDFYEDGYTKEEIKMVHETHKIIGDNSIKITTTSVRVPVFTSHSLSVNLELESKLTREDVREILSKAPGVKVMDDPENLIYPTTLDSSGNDLVYVGRIRE</sequence>
<dbReference type="GO" id="GO:0046983">
    <property type="term" value="F:protein dimerization activity"/>
    <property type="evidence" value="ECO:0007669"/>
    <property type="project" value="InterPro"/>
</dbReference>
<protein>
    <recommendedName>
        <fullName evidence="7">Aspartate-semialdehyde dehydrogenase</fullName>
    </recommendedName>
</protein>
<dbReference type="PANTHER" id="PTHR46278:SF2">
    <property type="entry name" value="ASPARTATE-SEMIALDEHYDE DEHYDROGENASE"/>
    <property type="match status" value="1"/>
</dbReference>
<organism evidence="6">
    <name type="scientific">marine sediment metagenome</name>
    <dbReference type="NCBI Taxonomy" id="412755"/>
    <lineage>
        <taxon>unclassified sequences</taxon>
        <taxon>metagenomes</taxon>
        <taxon>ecological metagenomes</taxon>
    </lineage>
</organism>
<dbReference type="InterPro" id="IPR000534">
    <property type="entry name" value="Semialdehyde_DH_NAD-bd"/>
</dbReference>
<evidence type="ECO:0000313" key="6">
    <source>
        <dbReference type="EMBL" id="GAH31004.1"/>
    </source>
</evidence>
<dbReference type="GO" id="GO:0051287">
    <property type="term" value="F:NAD binding"/>
    <property type="evidence" value="ECO:0007669"/>
    <property type="project" value="InterPro"/>
</dbReference>